<evidence type="ECO:0000313" key="2">
    <source>
        <dbReference type="EMBL" id="KNC67234.1"/>
    </source>
</evidence>
<reference evidence="3" key="1">
    <citation type="submission" date="2015-07" db="EMBL/GenBank/DDBJ databases">
        <title>Draft genome sequence of a Pseudoalteromonas rubra strain, OCN096, isolated from Kaneohe Bay, Oahu, Hawaii.</title>
        <authorList>
            <person name="Beurmann S."/>
            <person name="Ushijima B."/>
            <person name="Belcaid M."/>
            <person name="Callahan S.M."/>
            <person name="Aeby G.S."/>
        </authorList>
    </citation>
    <scope>NUCLEOTIDE SEQUENCE [LARGE SCALE GENOMIC DNA]</scope>
    <source>
        <strain evidence="3">OCN096</strain>
    </source>
</reference>
<evidence type="ECO:0000313" key="3">
    <source>
        <dbReference type="Proteomes" id="UP000036850"/>
    </source>
</evidence>
<dbReference type="InterPro" id="IPR005149">
    <property type="entry name" value="Tscrpt_reg_PadR_N"/>
</dbReference>
<dbReference type="Proteomes" id="UP000036850">
    <property type="component" value="Unassembled WGS sequence"/>
</dbReference>
<dbReference type="Pfam" id="PF03551">
    <property type="entry name" value="PadR"/>
    <property type="match status" value="1"/>
</dbReference>
<dbReference type="EMBL" id="LFZX01000084">
    <property type="protein sequence ID" value="KNC67234.1"/>
    <property type="molecule type" value="Genomic_DNA"/>
</dbReference>
<gene>
    <name evidence="2" type="ORF">AC626_12020</name>
</gene>
<dbReference type="PANTHER" id="PTHR33169">
    <property type="entry name" value="PADR-FAMILY TRANSCRIPTIONAL REGULATOR"/>
    <property type="match status" value="1"/>
</dbReference>
<proteinExistence type="predicted"/>
<name>A0A0L0ES40_9GAMM</name>
<dbReference type="InterPro" id="IPR052509">
    <property type="entry name" value="Metal_resp_DNA-bind_regulator"/>
</dbReference>
<dbReference type="SUPFAM" id="SSF46785">
    <property type="entry name" value="Winged helix' DNA-binding domain"/>
    <property type="match status" value="1"/>
</dbReference>
<comment type="caution">
    <text evidence="2">The sequence shown here is derived from an EMBL/GenBank/DDBJ whole genome shotgun (WGS) entry which is preliminary data.</text>
</comment>
<dbReference type="InterPro" id="IPR036390">
    <property type="entry name" value="WH_DNA-bd_sf"/>
</dbReference>
<evidence type="ECO:0000259" key="1">
    <source>
        <dbReference type="Pfam" id="PF03551"/>
    </source>
</evidence>
<sequence length="110" mass="12906">MKSGRHRQEMRRGSLVLAVLIALREPHYGYSLRKKLQALGIDIEEGTLYPMIRRLAEQGYLNSKWLESGERKKRYYQLSDEGYVLSQELIQEWQAISQILDKMVYENGVS</sequence>
<dbReference type="Gene3D" id="1.10.10.10">
    <property type="entry name" value="Winged helix-like DNA-binding domain superfamily/Winged helix DNA-binding domain"/>
    <property type="match status" value="1"/>
</dbReference>
<accession>A0A0L0ES40</accession>
<dbReference type="PATRIC" id="fig|43658.6.peg.5531"/>
<protein>
    <submittedName>
        <fullName evidence="2">PadR family transcriptional regulator</fullName>
    </submittedName>
</protein>
<dbReference type="AlphaFoldDB" id="A0A0L0ES40"/>
<dbReference type="PANTHER" id="PTHR33169:SF14">
    <property type="entry name" value="TRANSCRIPTIONAL REGULATOR RV3488"/>
    <property type="match status" value="1"/>
</dbReference>
<organism evidence="2 3">
    <name type="scientific">Pseudoalteromonas rubra</name>
    <dbReference type="NCBI Taxonomy" id="43658"/>
    <lineage>
        <taxon>Bacteria</taxon>
        <taxon>Pseudomonadati</taxon>
        <taxon>Pseudomonadota</taxon>
        <taxon>Gammaproteobacteria</taxon>
        <taxon>Alteromonadales</taxon>
        <taxon>Pseudoalteromonadaceae</taxon>
        <taxon>Pseudoalteromonas</taxon>
    </lineage>
</organism>
<feature type="domain" description="Transcription regulator PadR N-terminal" evidence="1">
    <location>
        <begin position="17"/>
        <end position="83"/>
    </location>
</feature>
<dbReference type="InterPro" id="IPR036388">
    <property type="entry name" value="WH-like_DNA-bd_sf"/>
</dbReference>
<dbReference type="OrthoDB" id="3186544at2"/>